<accession>A0A1W6QXU7</accession>
<dbReference type="AlphaFoldDB" id="A0A1W6QXU7"/>
<protein>
    <submittedName>
        <fullName evidence="1">Uncharacterized protein</fullName>
    </submittedName>
</protein>
<dbReference type="EMBL" id="KY270855">
    <property type="protein sequence ID" value="ARO46316.1"/>
    <property type="molecule type" value="Genomic_DNA"/>
</dbReference>
<evidence type="ECO:0000313" key="1">
    <source>
        <dbReference type="EMBL" id="ARO46316.1"/>
    </source>
</evidence>
<keyword evidence="1" id="KW-0614">Plasmid</keyword>
<reference evidence="1" key="1">
    <citation type="submission" date="2016-11" db="EMBL/GenBank/DDBJ databases">
        <title>The novel Pseudomonas putida plasmid p12969-2 harbors an In127-carrying multidrug-resistant region.</title>
        <authorList>
            <person name="Xu Y."/>
            <person name="Niu Y."/>
            <person name="Sun F."/>
            <person name="Yang Y."/>
            <person name="Luo W."/>
            <person name="Wang Z."/>
        </authorList>
    </citation>
    <scope>NUCLEOTIDE SEQUENCE</scope>
    <source>
        <strain evidence="1">12969</strain>
        <plasmid evidence="1">p12969-2</plasmid>
    </source>
</reference>
<name>A0A1W6QXU7_PSEPU</name>
<geneLocation type="plasmid" evidence="1">
    <name>p12969-2</name>
</geneLocation>
<sequence>MHPPRLTVIHDPSSWCAARFGQDLASTSILVQLTLANCSDCSIERPLFLVLSATGEARRIRKKSYATLLRIPSSRRRPMLR</sequence>
<proteinExistence type="predicted"/>
<organism evidence="1">
    <name type="scientific">Pseudomonas putida</name>
    <name type="common">Arthrobacter siderocapsulatus</name>
    <dbReference type="NCBI Taxonomy" id="303"/>
    <lineage>
        <taxon>Bacteria</taxon>
        <taxon>Pseudomonadati</taxon>
        <taxon>Pseudomonadota</taxon>
        <taxon>Gammaproteobacteria</taxon>
        <taxon>Pseudomonadales</taxon>
        <taxon>Pseudomonadaceae</taxon>
        <taxon>Pseudomonas</taxon>
    </lineage>
</organism>